<dbReference type="Gene3D" id="1.25.40.20">
    <property type="entry name" value="Ankyrin repeat-containing domain"/>
    <property type="match status" value="3"/>
</dbReference>
<feature type="repeat" description="ANK" evidence="4">
    <location>
        <begin position="835"/>
        <end position="868"/>
    </location>
</feature>
<dbReference type="GeneID" id="25979590"/>
<dbReference type="InterPro" id="IPR036770">
    <property type="entry name" value="Ankyrin_rpt-contain_sf"/>
</dbReference>
<name>F0XLB2_GROCL</name>
<reference evidence="7 8" key="1">
    <citation type="journal article" date="2011" name="Proc. Natl. Acad. Sci. U.S.A.">
        <title>Genome and transcriptome analyses of the mountain pine beetle-fungal symbiont Grosmannia clavigera, a lodgepole pine pathogen.</title>
        <authorList>
            <person name="DiGuistini S."/>
            <person name="Wang Y."/>
            <person name="Liao N.Y."/>
            <person name="Taylor G."/>
            <person name="Tanguay P."/>
            <person name="Feau N."/>
            <person name="Henrissat B."/>
            <person name="Chan S.K."/>
            <person name="Hesse-Orce U."/>
            <person name="Alamouti S.M."/>
            <person name="Tsui C.K.M."/>
            <person name="Docking R.T."/>
            <person name="Levasseur A."/>
            <person name="Haridas S."/>
            <person name="Robertson G."/>
            <person name="Birol I."/>
            <person name="Holt R.A."/>
            <person name="Marra M.A."/>
            <person name="Hamelin R.C."/>
            <person name="Hirst M."/>
            <person name="Jones S.J.M."/>
            <person name="Bohlmann J."/>
            <person name="Breuil C."/>
        </authorList>
    </citation>
    <scope>NUCLEOTIDE SEQUENCE [LARGE SCALE GENOMIC DNA]</scope>
    <source>
        <strain evidence="8">kw1407 / UAMH 11150</strain>
    </source>
</reference>
<dbReference type="InterPro" id="IPR007751">
    <property type="entry name" value="DUF676_lipase-like"/>
</dbReference>
<accession>F0XLB2</accession>
<feature type="domain" description="Nephrocystin 3-like N-terminal" evidence="6">
    <location>
        <begin position="347"/>
        <end position="471"/>
    </location>
</feature>
<dbReference type="Pfam" id="PF24883">
    <property type="entry name" value="NPHP3_N"/>
    <property type="match status" value="1"/>
</dbReference>
<evidence type="ECO:0000313" key="8">
    <source>
        <dbReference type="Proteomes" id="UP000007796"/>
    </source>
</evidence>
<dbReference type="eggNOG" id="KOG2029">
    <property type="taxonomic scope" value="Eukaryota"/>
</dbReference>
<feature type="repeat" description="ANK" evidence="4">
    <location>
        <begin position="1007"/>
        <end position="1040"/>
    </location>
</feature>
<dbReference type="OrthoDB" id="1658288at2759"/>
<evidence type="ECO:0000256" key="1">
    <source>
        <dbReference type="ARBA" id="ARBA00007920"/>
    </source>
</evidence>
<dbReference type="Proteomes" id="UP000007796">
    <property type="component" value="Unassembled WGS sequence"/>
</dbReference>
<keyword evidence="2" id="KW-0677">Repeat</keyword>
<evidence type="ECO:0000259" key="5">
    <source>
        <dbReference type="Pfam" id="PF05057"/>
    </source>
</evidence>
<organism evidence="8">
    <name type="scientific">Grosmannia clavigera (strain kw1407 / UAMH 11150)</name>
    <name type="common">Blue stain fungus</name>
    <name type="synonym">Graphiocladiella clavigera</name>
    <dbReference type="NCBI Taxonomy" id="655863"/>
    <lineage>
        <taxon>Eukaryota</taxon>
        <taxon>Fungi</taxon>
        <taxon>Dikarya</taxon>
        <taxon>Ascomycota</taxon>
        <taxon>Pezizomycotina</taxon>
        <taxon>Sordariomycetes</taxon>
        <taxon>Sordariomycetidae</taxon>
        <taxon>Ophiostomatales</taxon>
        <taxon>Ophiostomataceae</taxon>
        <taxon>Leptographium</taxon>
    </lineage>
</organism>
<dbReference type="PROSITE" id="PS50297">
    <property type="entry name" value="ANK_REP_REGION"/>
    <property type="match status" value="6"/>
</dbReference>
<dbReference type="eggNOG" id="KOG4177">
    <property type="taxonomic scope" value="Eukaryota"/>
</dbReference>
<dbReference type="SMART" id="SM00248">
    <property type="entry name" value="ANK"/>
    <property type="match status" value="8"/>
</dbReference>
<evidence type="ECO:0000256" key="2">
    <source>
        <dbReference type="ARBA" id="ARBA00022737"/>
    </source>
</evidence>
<dbReference type="InterPro" id="IPR002110">
    <property type="entry name" value="Ankyrin_rpt"/>
</dbReference>
<comment type="similarity">
    <text evidence="1">Belongs to the putative lipase ROG1 family.</text>
</comment>
<dbReference type="AlphaFoldDB" id="F0XLB2"/>
<protein>
    <submittedName>
        <fullName evidence="7">Ankyrin repeat-containing protein</fullName>
    </submittedName>
</protein>
<dbReference type="SUPFAM" id="SSF53474">
    <property type="entry name" value="alpha/beta-Hydrolases"/>
    <property type="match status" value="1"/>
</dbReference>
<dbReference type="Gene3D" id="3.40.50.1820">
    <property type="entry name" value="alpha/beta hydrolase"/>
    <property type="match status" value="1"/>
</dbReference>
<evidence type="ECO:0000259" key="6">
    <source>
        <dbReference type="Pfam" id="PF24883"/>
    </source>
</evidence>
<feature type="repeat" description="ANK" evidence="4">
    <location>
        <begin position="870"/>
        <end position="891"/>
    </location>
</feature>
<feature type="repeat" description="ANK" evidence="4">
    <location>
        <begin position="973"/>
        <end position="1006"/>
    </location>
</feature>
<proteinExistence type="inferred from homology"/>
<dbReference type="PANTHER" id="PTHR24198">
    <property type="entry name" value="ANKYRIN REPEAT AND PROTEIN KINASE DOMAIN-CONTAINING PROTEIN"/>
    <property type="match status" value="1"/>
</dbReference>
<evidence type="ECO:0000256" key="4">
    <source>
        <dbReference type="PROSITE-ProRule" id="PRU00023"/>
    </source>
</evidence>
<dbReference type="Pfam" id="PF05057">
    <property type="entry name" value="DUF676"/>
    <property type="match status" value="1"/>
</dbReference>
<feature type="domain" description="DUF676" evidence="5">
    <location>
        <begin position="192"/>
        <end position="267"/>
    </location>
</feature>
<evidence type="ECO:0000256" key="3">
    <source>
        <dbReference type="ARBA" id="ARBA00023043"/>
    </source>
</evidence>
<evidence type="ECO:0000313" key="7">
    <source>
        <dbReference type="EMBL" id="EFX01243.1"/>
    </source>
</evidence>
<dbReference type="Pfam" id="PF12796">
    <property type="entry name" value="Ank_2"/>
    <property type="match status" value="2"/>
</dbReference>
<feature type="repeat" description="ANK" evidence="4">
    <location>
        <begin position="904"/>
        <end position="925"/>
    </location>
</feature>
<dbReference type="PROSITE" id="PS50088">
    <property type="entry name" value="ANK_REPEAT"/>
    <property type="match status" value="7"/>
</dbReference>
<dbReference type="InParanoid" id="F0XLB2"/>
<dbReference type="PANTHER" id="PTHR24198:SF165">
    <property type="entry name" value="ANKYRIN REPEAT-CONTAINING PROTEIN-RELATED"/>
    <property type="match status" value="1"/>
</dbReference>
<feature type="repeat" description="ANK" evidence="4">
    <location>
        <begin position="938"/>
        <end position="971"/>
    </location>
</feature>
<dbReference type="STRING" id="655863.F0XLB2"/>
<dbReference type="RefSeq" id="XP_014170725.1">
    <property type="nucleotide sequence ID" value="XM_014315250.1"/>
</dbReference>
<gene>
    <name evidence="7" type="ORF">CMQ_6185</name>
</gene>
<keyword evidence="8" id="KW-1185">Reference proteome</keyword>
<dbReference type="HOGENOM" id="CLU_000288_34_1_1"/>
<dbReference type="InterPro" id="IPR056884">
    <property type="entry name" value="NPHP3-like_N"/>
</dbReference>
<dbReference type="EMBL" id="GL629794">
    <property type="protein sequence ID" value="EFX01243.1"/>
    <property type="molecule type" value="Genomic_DNA"/>
</dbReference>
<dbReference type="InterPro" id="IPR029058">
    <property type="entry name" value="AB_hydrolase_fold"/>
</dbReference>
<sequence>MVSKKMTVQGSGIIDSMSSDLDKQMVRLKSPPFEEPIRSDSIRTFRVRGVPKDWTEDNLEARLTATYGEELPTVESLAVEYDGQWQTATVSFPSTFPTGESRIKIEGSRRNRGTSLTVDDGFIGITTLHKPAPEDHKYDLIAVPGLGAHAFGSFKERGGDHMWLRDALPAYMAGTGKSNTRVMTYGYEASLSDSRNFQGLSDIGIAFMHSVFDATQGPNSAGSDSRPIIFVAHSLGGLVVKQALIALQESKEPEHMRLLRAVRGIAFFGVPNDGMNIGSLKAMVGDRPNRQLLESIGSDADFLRRQYQDFQKFLQMYDPVIISFYETNESPTAQMAAAPSARPTDLVLSFFFHGRGHDLQRTSLGLIRYLLHQVLEQLPTVLQGLVDMSKQKSSQFKENKWHWNENELWPFFESAIPEILEKRSVWLFTDALDECGEDSATVVIERFLSLITKLSARASDHHRFRICFACRPYPVQDWKNGLEIHPEDNNKADISTFVMTQLSHVDPAISELVIRQASGVFLWVDLVVRKVRKLTKKGTSPAKIQAAIAAIPQDLYSLYADLIQQMNAASLRMFQWVLFATRPLSLNELRWAMEIRPDRPSSSNAYTMDNEQMSRQVQTLSCGLLEVTATPEGHVQFIHQSVKDFFNKKLTDLDSRFPPRNSLPSSTLAIGRAYYQLSRACIRYLKREELQNTRLSPYTMFSRYPFLKYALTSWLTHTLQSAKYGVPMKDILGLFDWPSNSFVAFLAHIEQILRLMPENYRLNHISKGSSLVHIAARFGIQELLSDIIKSSHDHIDDRDEDGMTPLSFAAEKGHKAVVQLLLATKNVKVDSKDTLGKTPLSRAAGSGHDDVVALLLATNTVDVNSTDLYYGQTPLCWAAKQGHKAVVRLLLATKKVIADSRDENGRTPLSLAAENGHEAVVELLVAANNVDVNSKAVHGQTPLSRAAENGHEAVVRLLLATKNVNVDSKDSVYGQTPLSCAAEKGHEAVVRLLLATNGVNADSRDEFGRTPLSWAAENGHEAVVKLLVATNGVNVNSTDVYDNTLVHRAAEQGHKAIAELLQMEIQRRGN</sequence>
<keyword evidence="3 4" id="KW-0040">ANK repeat</keyword>
<feature type="repeat" description="ANK" evidence="4">
    <location>
        <begin position="801"/>
        <end position="822"/>
    </location>
</feature>
<dbReference type="Pfam" id="PF13637">
    <property type="entry name" value="Ank_4"/>
    <property type="match status" value="2"/>
</dbReference>
<dbReference type="SUPFAM" id="SSF48403">
    <property type="entry name" value="Ankyrin repeat"/>
    <property type="match status" value="1"/>
</dbReference>